<organism evidence="1 2">
    <name type="scientific">Sphaerisporangium aureirubrum</name>
    <dbReference type="NCBI Taxonomy" id="1544736"/>
    <lineage>
        <taxon>Bacteria</taxon>
        <taxon>Bacillati</taxon>
        <taxon>Actinomycetota</taxon>
        <taxon>Actinomycetes</taxon>
        <taxon>Streptosporangiales</taxon>
        <taxon>Streptosporangiaceae</taxon>
        <taxon>Sphaerisporangium</taxon>
    </lineage>
</organism>
<evidence type="ECO:0008006" key="3">
    <source>
        <dbReference type="Google" id="ProtNLM"/>
    </source>
</evidence>
<evidence type="ECO:0000313" key="1">
    <source>
        <dbReference type="EMBL" id="MFC6080964.1"/>
    </source>
</evidence>
<evidence type="ECO:0000313" key="2">
    <source>
        <dbReference type="Proteomes" id="UP001596137"/>
    </source>
</evidence>
<sequence length="83" mass="9054">MSPDPDLRADFGEFALLDPLLVLKERLEKAHVPDNLHLMWILPSGVLAGAGNAYGMTVVRADVPAPMLAFRPPGEHEVLEARP</sequence>
<dbReference type="RefSeq" id="WP_380748305.1">
    <property type="nucleotide sequence ID" value="NZ_JBHSRF010000007.1"/>
</dbReference>
<accession>A0ABW1NC85</accession>
<dbReference type="EMBL" id="JBHSRF010000007">
    <property type="protein sequence ID" value="MFC6080964.1"/>
    <property type="molecule type" value="Genomic_DNA"/>
</dbReference>
<comment type="caution">
    <text evidence="1">The sequence shown here is derived from an EMBL/GenBank/DDBJ whole genome shotgun (WGS) entry which is preliminary data.</text>
</comment>
<name>A0ABW1NC85_9ACTN</name>
<gene>
    <name evidence="1" type="ORF">ACFP1K_07315</name>
</gene>
<keyword evidence="2" id="KW-1185">Reference proteome</keyword>
<reference evidence="2" key="1">
    <citation type="journal article" date="2019" name="Int. J. Syst. Evol. Microbiol.">
        <title>The Global Catalogue of Microorganisms (GCM) 10K type strain sequencing project: providing services to taxonomists for standard genome sequencing and annotation.</title>
        <authorList>
            <consortium name="The Broad Institute Genomics Platform"/>
            <consortium name="The Broad Institute Genome Sequencing Center for Infectious Disease"/>
            <person name="Wu L."/>
            <person name="Ma J."/>
        </authorList>
    </citation>
    <scope>NUCLEOTIDE SEQUENCE [LARGE SCALE GENOMIC DNA]</scope>
    <source>
        <strain evidence="2">JCM 30346</strain>
    </source>
</reference>
<proteinExistence type="predicted"/>
<dbReference type="Proteomes" id="UP001596137">
    <property type="component" value="Unassembled WGS sequence"/>
</dbReference>
<protein>
    <recommendedName>
        <fullName evidence="3">AraC family transcriptional regulator</fullName>
    </recommendedName>
</protein>